<dbReference type="AlphaFoldDB" id="A0AAU7M5P1"/>
<organism evidence="2">
    <name type="scientific">Micromonospora sp. CCTCC AA 2012012</name>
    <dbReference type="NCBI Taxonomy" id="3111921"/>
    <lineage>
        <taxon>Bacteria</taxon>
        <taxon>Bacillati</taxon>
        <taxon>Actinomycetota</taxon>
        <taxon>Actinomycetes</taxon>
        <taxon>Micromonosporales</taxon>
        <taxon>Micromonosporaceae</taxon>
        <taxon>Micromonospora</taxon>
    </lineage>
</organism>
<proteinExistence type="predicted"/>
<dbReference type="SUPFAM" id="SSF53474">
    <property type="entry name" value="alpha/beta-Hydrolases"/>
    <property type="match status" value="1"/>
</dbReference>
<dbReference type="GO" id="GO:0004806">
    <property type="term" value="F:triacylglycerol lipase activity"/>
    <property type="evidence" value="ECO:0007669"/>
    <property type="project" value="TreeGrafter"/>
</dbReference>
<dbReference type="PANTHER" id="PTHR43433:SF5">
    <property type="entry name" value="AB HYDROLASE-1 DOMAIN-CONTAINING PROTEIN"/>
    <property type="match status" value="1"/>
</dbReference>
<dbReference type="Pfam" id="PF12697">
    <property type="entry name" value="Abhydrolase_6"/>
    <property type="match status" value="1"/>
</dbReference>
<reference evidence="2" key="1">
    <citation type="submission" date="2024-01" db="EMBL/GenBank/DDBJ databases">
        <title>The genome sequence of Micromonospora mangrovi CCTCC AA 2012012.</title>
        <authorList>
            <person name="Gao J."/>
        </authorList>
    </citation>
    <scope>NUCLEOTIDE SEQUENCE</scope>
    <source>
        <strain evidence="2">CCTCC AA 2012012</strain>
    </source>
</reference>
<keyword evidence="2" id="KW-0378">Hydrolase</keyword>
<dbReference type="InterPro" id="IPR029058">
    <property type="entry name" value="AB_hydrolase_fold"/>
</dbReference>
<dbReference type="EMBL" id="CP159342">
    <property type="protein sequence ID" value="XCH73496.1"/>
    <property type="molecule type" value="Genomic_DNA"/>
</dbReference>
<gene>
    <name evidence="3" type="ORF">ABUL08_24950</name>
    <name evidence="2" type="ORF">VK199_24870</name>
</gene>
<accession>A0AAU7M5P1</accession>
<evidence type="ECO:0000313" key="2">
    <source>
        <dbReference type="EMBL" id="XBP92799.1"/>
    </source>
</evidence>
<dbReference type="RefSeq" id="WP_350932407.1">
    <property type="nucleotide sequence ID" value="NZ_CP157762.1"/>
</dbReference>
<protein>
    <submittedName>
        <fullName evidence="2">Alpha/beta hydrolase</fullName>
    </submittedName>
</protein>
<reference evidence="3" key="2">
    <citation type="submission" date="2024-06" db="EMBL/GenBank/DDBJ databases">
        <title>Micromonospora mangrovi CCTCC AA 2012012 genome sequences.</title>
        <authorList>
            <person name="Gao J."/>
        </authorList>
    </citation>
    <scope>NUCLEOTIDE SEQUENCE</scope>
    <source>
        <strain evidence="3">CCTCC AA 2012012</strain>
    </source>
</reference>
<dbReference type="PANTHER" id="PTHR43433">
    <property type="entry name" value="HYDROLASE, ALPHA/BETA FOLD FAMILY PROTEIN"/>
    <property type="match status" value="1"/>
</dbReference>
<evidence type="ECO:0000313" key="3">
    <source>
        <dbReference type="EMBL" id="XCH73496.1"/>
    </source>
</evidence>
<evidence type="ECO:0000259" key="1">
    <source>
        <dbReference type="Pfam" id="PF12697"/>
    </source>
</evidence>
<sequence length="268" mass="27333">MTSVRTTWTVDSARSADGTPIAYETAGDGPPIVLVGGAFNDRSTTRALGTALSADFTVYGYDRRGRGDSGDTGPYAVQRETDDLAAVIEAAGGRAHVYGISSGAILAAEAAAVGLPVTGLALFEPPFRVDGHDGGAPADLAERLTGLVSAGRRGDAVALFLTAAVGVPAEGVEGMRRSPGWSWLEGLAHTLAYDCTVTGDGALPTARLARVTAPTVVVDSTGSPPWLREAAGATAGAIPGATHRSVPGGFHDVPPEDLAAEIRRFLLD</sequence>
<dbReference type="GO" id="GO:0046503">
    <property type="term" value="P:glycerolipid catabolic process"/>
    <property type="evidence" value="ECO:0007669"/>
    <property type="project" value="TreeGrafter"/>
</dbReference>
<dbReference type="InterPro" id="IPR050471">
    <property type="entry name" value="AB_hydrolase"/>
</dbReference>
<name>A0AAU7M5P1_9ACTN</name>
<dbReference type="EMBL" id="CP157762">
    <property type="protein sequence ID" value="XBP92799.1"/>
    <property type="molecule type" value="Genomic_DNA"/>
</dbReference>
<dbReference type="InterPro" id="IPR000073">
    <property type="entry name" value="AB_hydrolase_1"/>
</dbReference>
<dbReference type="Gene3D" id="3.40.50.1820">
    <property type="entry name" value="alpha/beta hydrolase"/>
    <property type="match status" value="1"/>
</dbReference>
<feature type="domain" description="AB hydrolase-1" evidence="1">
    <location>
        <begin position="32"/>
        <end position="257"/>
    </location>
</feature>